<dbReference type="EnsemblPlants" id="OPUNC02G06800.1">
    <property type="protein sequence ID" value="OPUNC02G06800.1"/>
    <property type="gene ID" value="OPUNC02G06800"/>
</dbReference>
<dbReference type="InterPro" id="IPR001810">
    <property type="entry name" value="F-box_dom"/>
</dbReference>
<dbReference type="HOGENOM" id="CLU_030310_0_1_1"/>
<name>A0A0E0JWY6_ORYPU</name>
<feature type="domain" description="F-box" evidence="1">
    <location>
        <begin position="19"/>
        <end position="60"/>
    </location>
</feature>
<reference evidence="2" key="2">
    <citation type="submission" date="2018-05" db="EMBL/GenBank/DDBJ databases">
        <title>OpunRS2 (Oryza punctata Reference Sequence Version 2).</title>
        <authorList>
            <person name="Zhang J."/>
            <person name="Kudrna D."/>
            <person name="Lee S."/>
            <person name="Talag J."/>
            <person name="Welchert J."/>
            <person name="Wing R.A."/>
        </authorList>
    </citation>
    <scope>NUCLEOTIDE SEQUENCE [LARGE SCALE GENOMIC DNA]</scope>
</reference>
<dbReference type="PANTHER" id="PTHR31264:SF17">
    <property type="entry name" value="OS04G0258900 PROTEIN"/>
    <property type="match status" value="1"/>
</dbReference>
<reference evidence="2" key="1">
    <citation type="submission" date="2015-04" db="UniProtKB">
        <authorList>
            <consortium name="EnsemblPlants"/>
        </authorList>
    </citation>
    <scope>IDENTIFICATION</scope>
</reference>
<evidence type="ECO:0000313" key="2">
    <source>
        <dbReference type="EnsemblPlants" id="OPUNC02G06800.1"/>
    </source>
</evidence>
<evidence type="ECO:0000313" key="3">
    <source>
        <dbReference type="Proteomes" id="UP000026962"/>
    </source>
</evidence>
<sequence>MAGAVAVAPAAAAAGETQVPDDVVDEILIRLPSRSSLARAAAACSAFRALVSSPRFLRRHRARHGPCPGALLGSFAFSSEGGVFHPAEPPHPSAAAARAVAAAADFSFAFLPPSQVDDPRKGLGWIVRDHRDGRFLLDRVASLDDNVFPELAVCDPLSRRYVVLPRIPEELAAAVDRPLGVIGGRRRCEPFLAPCDADADADADDEAEEPAFAVIWTARCPRKVVAFAYSSRDRRWRALPSPECFVWSRQRSPFGCPVHAVWNRRFYAHGCFYWLDCLTHRWLVLDTRAMEITVMEVPSPAGYWEEHVAVVEGEDGKVGVFAHDFYHAGGEACLYYYTIVDNDGGGDGPRWRLERTVPLQWPAAHGRPYSIRAAANGSLILEVSQGTPAFMTSYRSRDVELYKVDVKSFKLEMICRARCAAGDIAWPYFGFPPLLSLPTV</sequence>
<accession>A0A0E0JWY6</accession>
<keyword evidence="3" id="KW-1185">Reference proteome</keyword>
<dbReference type="Proteomes" id="UP000026962">
    <property type="component" value="Chromosome 2"/>
</dbReference>
<dbReference type="SMART" id="SM00256">
    <property type="entry name" value="FBOX"/>
    <property type="match status" value="1"/>
</dbReference>
<dbReference type="Gramene" id="OPUNC02G06800.1">
    <property type="protein sequence ID" value="OPUNC02G06800.1"/>
    <property type="gene ID" value="OPUNC02G06800"/>
</dbReference>
<dbReference type="SUPFAM" id="SSF81383">
    <property type="entry name" value="F-box domain"/>
    <property type="match status" value="1"/>
</dbReference>
<dbReference type="Gene3D" id="1.20.1280.50">
    <property type="match status" value="1"/>
</dbReference>
<dbReference type="AlphaFoldDB" id="A0A0E0JWY6"/>
<dbReference type="eggNOG" id="ENOG502R5A6">
    <property type="taxonomic scope" value="Eukaryota"/>
</dbReference>
<proteinExistence type="predicted"/>
<protein>
    <recommendedName>
        <fullName evidence="1">F-box domain-containing protein</fullName>
    </recommendedName>
</protein>
<dbReference type="OMA" id="RCEPFLA"/>
<dbReference type="InterPro" id="IPR036047">
    <property type="entry name" value="F-box-like_dom_sf"/>
</dbReference>
<dbReference type="PANTHER" id="PTHR31264">
    <property type="entry name" value="OS07G0554500 PROTEIN-RELATED"/>
    <property type="match status" value="1"/>
</dbReference>
<evidence type="ECO:0000259" key="1">
    <source>
        <dbReference type="SMART" id="SM00256"/>
    </source>
</evidence>
<organism evidence="2">
    <name type="scientific">Oryza punctata</name>
    <name type="common">Red rice</name>
    <dbReference type="NCBI Taxonomy" id="4537"/>
    <lineage>
        <taxon>Eukaryota</taxon>
        <taxon>Viridiplantae</taxon>
        <taxon>Streptophyta</taxon>
        <taxon>Embryophyta</taxon>
        <taxon>Tracheophyta</taxon>
        <taxon>Spermatophyta</taxon>
        <taxon>Magnoliopsida</taxon>
        <taxon>Liliopsida</taxon>
        <taxon>Poales</taxon>
        <taxon>Poaceae</taxon>
        <taxon>BOP clade</taxon>
        <taxon>Oryzoideae</taxon>
        <taxon>Oryzeae</taxon>
        <taxon>Oryzinae</taxon>
        <taxon>Oryza</taxon>
    </lineage>
</organism>